<evidence type="ECO:0000256" key="3">
    <source>
        <dbReference type="ARBA" id="ARBA00034301"/>
    </source>
</evidence>
<reference evidence="7" key="2">
    <citation type="submission" date="2015-07" db="EMBL/GenBank/DDBJ databases">
        <title>MeaNS - Measles Nucleotide Surveillance Program.</title>
        <authorList>
            <person name="Tran T."/>
            <person name="Druce J."/>
        </authorList>
    </citation>
    <scope>NUCLEOTIDE SEQUENCE</scope>
    <source>
        <strain evidence="7">DSM 9887</strain>
    </source>
</reference>
<dbReference type="SUPFAM" id="SSF56281">
    <property type="entry name" value="Metallo-hydrolase/oxidoreductase"/>
    <property type="match status" value="1"/>
</dbReference>
<dbReference type="EMBL" id="BJON01000015">
    <property type="protein sequence ID" value="GED70147.1"/>
    <property type="molecule type" value="Genomic_DNA"/>
</dbReference>
<evidence type="ECO:0000256" key="4">
    <source>
        <dbReference type="ARBA" id="ARBA00048505"/>
    </source>
</evidence>
<reference evidence="6 9" key="3">
    <citation type="submission" date="2019-06" db="EMBL/GenBank/DDBJ databases">
        <title>Whole genome shotgun sequence of Brevibacillus reuszeri NBRC 15719.</title>
        <authorList>
            <person name="Hosoyama A."/>
            <person name="Uohara A."/>
            <person name="Ohji S."/>
            <person name="Ichikawa N."/>
        </authorList>
    </citation>
    <scope>NUCLEOTIDE SEQUENCE [LARGE SCALE GENOMIC DNA]</scope>
    <source>
        <strain evidence="6 9">NBRC 15719</strain>
    </source>
</reference>
<name>A0A0K9YX64_9BACL</name>
<dbReference type="Gene3D" id="3.60.15.10">
    <property type="entry name" value="Ribonuclease Z/Hydroxyacylglutathione hydrolase-like"/>
    <property type="match status" value="1"/>
</dbReference>
<keyword evidence="9" id="KW-1185">Reference proteome</keyword>
<evidence type="ECO:0000256" key="1">
    <source>
        <dbReference type="ARBA" id="ARBA00022833"/>
    </source>
</evidence>
<dbReference type="Proteomes" id="UP000036834">
    <property type="component" value="Unassembled WGS sequence"/>
</dbReference>
<evidence type="ECO:0000313" key="9">
    <source>
        <dbReference type="Proteomes" id="UP000319578"/>
    </source>
</evidence>
<dbReference type="RefSeq" id="WP_049738859.1">
    <property type="nucleotide sequence ID" value="NZ_BJON01000015.1"/>
</dbReference>
<accession>A0A0K9YX64</accession>
<dbReference type="PATRIC" id="fig|54915.3.peg.1653"/>
<dbReference type="GO" id="GO:0042781">
    <property type="term" value="F:3'-tRNA processing endoribonuclease activity"/>
    <property type="evidence" value="ECO:0007669"/>
    <property type="project" value="TreeGrafter"/>
</dbReference>
<dbReference type="PANTHER" id="PTHR46018:SF4">
    <property type="entry name" value="METALLO-HYDROLASE YHFI-RELATED"/>
    <property type="match status" value="1"/>
</dbReference>
<dbReference type="OrthoDB" id="9794898at2"/>
<protein>
    <submittedName>
        <fullName evidence="7">Metal-dependent hydrolase</fullName>
    </submittedName>
</protein>
<comment type="catalytic activity">
    <reaction evidence="4">
        <text>3',5'-cyclic UMP + H2O = UMP + H(+)</text>
        <dbReference type="Rhea" id="RHEA:70575"/>
        <dbReference type="ChEBI" id="CHEBI:15377"/>
        <dbReference type="ChEBI" id="CHEBI:15378"/>
        <dbReference type="ChEBI" id="CHEBI:57865"/>
        <dbReference type="ChEBI" id="CHEBI:184387"/>
    </reaction>
    <physiologicalReaction direction="left-to-right" evidence="4">
        <dbReference type="Rhea" id="RHEA:70576"/>
    </physiologicalReaction>
</comment>
<reference evidence="8" key="1">
    <citation type="submission" date="2015-07" db="EMBL/GenBank/DDBJ databases">
        <title>Genome sequencing project for genomic taxonomy and phylogenomics of Bacillus-like bacteria.</title>
        <authorList>
            <person name="Liu B."/>
            <person name="Wang J."/>
            <person name="Zhu Y."/>
            <person name="Liu G."/>
            <person name="Chen Q."/>
            <person name="Chen Z."/>
            <person name="Lan J."/>
            <person name="Che J."/>
            <person name="Ge C."/>
            <person name="Shi H."/>
            <person name="Pan Z."/>
            <person name="Liu X."/>
        </authorList>
    </citation>
    <scope>NUCLEOTIDE SEQUENCE [LARGE SCALE GENOMIC DNA]</scope>
    <source>
        <strain evidence="8">DSM 9887</strain>
    </source>
</reference>
<evidence type="ECO:0000259" key="5">
    <source>
        <dbReference type="SMART" id="SM00849"/>
    </source>
</evidence>
<feature type="domain" description="Metallo-beta-lactamase" evidence="5">
    <location>
        <begin position="18"/>
        <end position="194"/>
    </location>
</feature>
<dbReference type="Proteomes" id="UP000319578">
    <property type="component" value="Unassembled WGS sequence"/>
</dbReference>
<dbReference type="PANTHER" id="PTHR46018">
    <property type="entry name" value="ZINC PHOSPHODIESTERASE ELAC PROTEIN 1"/>
    <property type="match status" value="1"/>
</dbReference>
<dbReference type="AlphaFoldDB" id="A0A0K9YX64"/>
<gene>
    <name evidence="6" type="primary">yhfI</name>
    <name evidence="7" type="ORF">ADS79_13305</name>
    <name evidence="6" type="ORF">BRE01_38490</name>
</gene>
<dbReference type="InterPro" id="IPR036866">
    <property type="entry name" value="RibonucZ/Hydroxyglut_hydro"/>
</dbReference>
<comment type="function">
    <text evidence="3">Counteracts the endogenous Pycsar antiviral defense system. Phosphodiesterase that enables metal-dependent hydrolysis of host cyclic nucleotide Pycsar defense signals such as cCMP and cUMP.</text>
</comment>
<dbReference type="CDD" id="cd07716">
    <property type="entry name" value="RNaseZ_short-form-like_MBL-fold"/>
    <property type="match status" value="1"/>
</dbReference>
<dbReference type="SMART" id="SM00849">
    <property type="entry name" value="Lactamase_B"/>
    <property type="match status" value="1"/>
</dbReference>
<comment type="caution">
    <text evidence="7">The sequence shown here is derived from an EMBL/GenBank/DDBJ whole genome shotgun (WGS) entry which is preliminary data.</text>
</comment>
<keyword evidence="7" id="KW-0378">Hydrolase</keyword>
<keyword evidence="1" id="KW-0862">Zinc</keyword>
<evidence type="ECO:0000313" key="8">
    <source>
        <dbReference type="Proteomes" id="UP000036834"/>
    </source>
</evidence>
<organism evidence="7 8">
    <name type="scientific">Brevibacillus reuszeri</name>
    <dbReference type="NCBI Taxonomy" id="54915"/>
    <lineage>
        <taxon>Bacteria</taxon>
        <taxon>Bacillati</taxon>
        <taxon>Bacillota</taxon>
        <taxon>Bacilli</taxon>
        <taxon>Bacillales</taxon>
        <taxon>Paenibacillaceae</taxon>
        <taxon>Brevibacillus</taxon>
    </lineage>
</organism>
<dbReference type="Pfam" id="PF12706">
    <property type="entry name" value="Lactamase_B_2"/>
    <property type="match status" value="1"/>
</dbReference>
<evidence type="ECO:0000256" key="2">
    <source>
        <dbReference type="ARBA" id="ARBA00034221"/>
    </source>
</evidence>
<comment type="catalytic activity">
    <reaction evidence="2">
        <text>3',5'-cyclic CMP + H2O = CMP + H(+)</text>
        <dbReference type="Rhea" id="RHEA:72675"/>
        <dbReference type="ChEBI" id="CHEBI:15377"/>
        <dbReference type="ChEBI" id="CHEBI:15378"/>
        <dbReference type="ChEBI" id="CHEBI:58003"/>
        <dbReference type="ChEBI" id="CHEBI:60377"/>
    </reaction>
    <physiologicalReaction direction="left-to-right" evidence="2">
        <dbReference type="Rhea" id="RHEA:72676"/>
    </physiologicalReaction>
</comment>
<evidence type="ECO:0000313" key="6">
    <source>
        <dbReference type="EMBL" id="GED70147.1"/>
    </source>
</evidence>
<dbReference type="EMBL" id="LGIQ01000007">
    <property type="protein sequence ID" value="KNB72815.1"/>
    <property type="molecule type" value="Genomic_DNA"/>
</dbReference>
<sequence length="252" mass="27593">MRVTVLGYQSPYPGPGGATPGYLLETDEVRLLIDCGSGVLAQAGKHFPIYELDALLLSHYHHDHIADIGVLQYGLMVHQLFGQRPADRPLPIYAPEAPIENVQALTYRDATRFHPVNEQTSLIIGDVKVTFLRTDHGDGDPCFAMRLESKNGVIVYGADSGPGTNWRGFAEGADLFICEGTYLDHNKPQKPNGHLSVRDAAELAESLSCSSLLVTHLFYGYPEEDVIAQAGAYQTGTCYIARIGLQIDVHKQ</sequence>
<proteinExistence type="predicted"/>
<evidence type="ECO:0000313" key="7">
    <source>
        <dbReference type="EMBL" id="KNB72815.1"/>
    </source>
</evidence>
<dbReference type="STRING" id="54915.ADS79_13305"/>
<dbReference type="InterPro" id="IPR001279">
    <property type="entry name" value="Metallo-B-lactamas"/>
</dbReference>